<protein>
    <submittedName>
        <fullName evidence="2">Uncharacterized protein</fullName>
    </submittedName>
</protein>
<dbReference type="EMBL" id="JAGMUU010000016">
    <property type="protein sequence ID" value="KAH7136917.1"/>
    <property type="molecule type" value="Genomic_DNA"/>
</dbReference>
<evidence type="ECO:0000313" key="2">
    <source>
        <dbReference type="EMBL" id="KAH7136917.1"/>
    </source>
</evidence>
<dbReference type="OrthoDB" id="191139at2759"/>
<dbReference type="AlphaFoldDB" id="A0A9P9EGY8"/>
<dbReference type="GO" id="GO:0016491">
    <property type="term" value="F:oxidoreductase activity"/>
    <property type="evidence" value="ECO:0007669"/>
    <property type="project" value="UniProtKB-KW"/>
</dbReference>
<dbReference type="PANTHER" id="PTHR43157">
    <property type="entry name" value="PHOSPHATIDYLINOSITOL-GLYCAN BIOSYNTHESIS CLASS F PROTEIN-RELATED"/>
    <property type="match status" value="1"/>
</dbReference>
<keyword evidence="1" id="KW-0560">Oxidoreductase</keyword>
<dbReference type="PANTHER" id="PTHR43157:SF73">
    <property type="entry name" value="WW DOMAIN-CONTAINING OXIDOREDUCTASE-LIKE PROTEIN"/>
    <property type="match status" value="1"/>
</dbReference>
<gene>
    <name evidence="2" type="ORF">B0J13DRAFT_609743</name>
</gene>
<dbReference type="Proteomes" id="UP000717696">
    <property type="component" value="Unassembled WGS sequence"/>
</dbReference>
<dbReference type="InterPro" id="IPR002347">
    <property type="entry name" value="SDR_fam"/>
</dbReference>
<accession>A0A9P9EGY8</accession>
<dbReference type="Gene3D" id="3.40.50.720">
    <property type="entry name" value="NAD(P)-binding Rossmann-like Domain"/>
    <property type="match status" value="1"/>
</dbReference>
<name>A0A9P9EGY8_9HYPO</name>
<comment type="caution">
    <text evidence="2">The sequence shown here is derived from an EMBL/GenBank/DDBJ whole genome shotgun (WGS) entry which is preliminary data.</text>
</comment>
<dbReference type="Pfam" id="PF00106">
    <property type="entry name" value="adh_short"/>
    <property type="match status" value="1"/>
</dbReference>
<evidence type="ECO:0000313" key="3">
    <source>
        <dbReference type="Proteomes" id="UP000717696"/>
    </source>
</evidence>
<dbReference type="PRINTS" id="PR00081">
    <property type="entry name" value="GDHRDH"/>
</dbReference>
<dbReference type="SUPFAM" id="SSF51735">
    <property type="entry name" value="NAD(P)-binding Rossmann-fold domains"/>
    <property type="match status" value="1"/>
</dbReference>
<dbReference type="InterPro" id="IPR036291">
    <property type="entry name" value="NAD(P)-bd_dom_sf"/>
</dbReference>
<sequence length="340" mass="36480">MSKYAAAHSNPKGPGDARPTALQIVEDENLIGKLSGKTVLITGANQGIGLEAVRALHATGATILMGVRDKVKGQKAIDDIRASDSASQAPLHLIELSLDSLDSVRKGAKEVLAQTDKLNILVLNAGVMCTPKGKTIDGFETQFGIDHVGHFLLFQLLVPALLAASTPTFNSRVVSVASMAHRAGGIRFHDFNFDEPDSYDPMLAYGQAKTANIYLANEIERRYGDNGLHATSLHPGMIDTNLGQYLDEDTRNYMHTNPDFQKVLKSPAQGAATTVYAALSKDWEGKGGKYLSDCAEDSPVSPDASLMSLESGYASWAYDEEKAAELWAESNKLVGLEADA</sequence>
<evidence type="ECO:0000256" key="1">
    <source>
        <dbReference type="ARBA" id="ARBA00023002"/>
    </source>
</evidence>
<organism evidence="2 3">
    <name type="scientific">Dactylonectria estremocensis</name>
    <dbReference type="NCBI Taxonomy" id="1079267"/>
    <lineage>
        <taxon>Eukaryota</taxon>
        <taxon>Fungi</taxon>
        <taxon>Dikarya</taxon>
        <taxon>Ascomycota</taxon>
        <taxon>Pezizomycotina</taxon>
        <taxon>Sordariomycetes</taxon>
        <taxon>Hypocreomycetidae</taxon>
        <taxon>Hypocreales</taxon>
        <taxon>Nectriaceae</taxon>
        <taxon>Dactylonectria</taxon>
    </lineage>
</organism>
<keyword evidence="3" id="KW-1185">Reference proteome</keyword>
<proteinExistence type="predicted"/>
<dbReference type="CDD" id="cd05327">
    <property type="entry name" value="retinol-DH_like_SDR_c_like"/>
    <property type="match status" value="1"/>
</dbReference>
<reference evidence="2" key="1">
    <citation type="journal article" date="2021" name="Nat. Commun.">
        <title>Genetic determinants of endophytism in the Arabidopsis root mycobiome.</title>
        <authorList>
            <person name="Mesny F."/>
            <person name="Miyauchi S."/>
            <person name="Thiergart T."/>
            <person name="Pickel B."/>
            <person name="Atanasova L."/>
            <person name="Karlsson M."/>
            <person name="Huettel B."/>
            <person name="Barry K.W."/>
            <person name="Haridas S."/>
            <person name="Chen C."/>
            <person name="Bauer D."/>
            <person name="Andreopoulos W."/>
            <person name="Pangilinan J."/>
            <person name="LaButti K."/>
            <person name="Riley R."/>
            <person name="Lipzen A."/>
            <person name="Clum A."/>
            <person name="Drula E."/>
            <person name="Henrissat B."/>
            <person name="Kohler A."/>
            <person name="Grigoriev I.V."/>
            <person name="Martin F.M."/>
            <person name="Hacquard S."/>
        </authorList>
    </citation>
    <scope>NUCLEOTIDE SEQUENCE</scope>
    <source>
        <strain evidence="2">MPI-CAGE-AT-0021</strain>
    </source>
</reference>